<dbReference type="EMBL" id="MGKD01000008">
    <property type="protein sequence ID" value="OGN20139.1"/>
    <property type="molecule type" value="Genomic_DNA"/>
</dbReference>
<gene>
    <name evidence="1" type="ORF">A3F25_01300</name>
</gene>
<accession>A0A1F8G6I3</accession>
<evidence type="ECO:0000313" key="2">
    <source>
        <dbReference type="Proteomes" id="UP000177478"/>
    </source>
</evidence>
<protein>
    <submittedName>
        <fullName evidence="1">Uncharacterized protein</fullName>
    </submittedName>
</protein>
<organism evidence="1 2">
    <name type="scientific">Candidatus Yanofskybacteria bacterium RIFCSPHIGHO2_12_FULL_45_19b</name>
    <dbReference type="NCBI Taxonomy" id="1802689"/>
    <lineage>
        <taxon>Bacteria</taxon>
        <taxon>Candidatus Yanofskyibacteriota</taxon>
    </lineage>
</organism>
<dbReference type="Proteomes" id="UP000177478">
    <property type="component" value="Unassembled WGS sequence"/>
</dbReference>
<reference evidence="1 2" key="1">
    <citation type="journal article" date="2016" name="Nat. Commun.">
        <title>Thousands of microbial genomes shed light on interconnected biogeochemical processes in an aquifer system.</title>
        <authorList>
            <person name="Anantharaman K."/>
            <person name="Brown C.T."/>
            <person name="Hug L.A."/>
            <person name="Sharon I."/>
            <person name="Castelle C.J."/>
            <person name="Probst A.J."/>
            <person name="Thomas B.C."/>
            <person name="Singh A."/>
            <person name="Wilkins M.J."/>
            <person name="Karaoz U."/>
            <person name="Brodie E.L."/>
            <person name="Williams K.H."/>
            <person name="Hubbard S.S."/>
            <person name="Banfield J.F."/>
        </authorList>
    </citation>
    <scope>NUCLEOTIDE SEQUENCE [LARGE SCALE GENOMIC DNA]</scope>
</reference>
<evidence type="ECO:0000313" key="1">
    <source>
        <dbReference type="EMBL" id="OGN20139.1"/>
    </source>
</evidence>
<dbReference type="AlphaFoldDB" id="A0A1F8G6I3"/>
<name>A0A1F8G6I3_9BACT</name>
<comment type="caution">
    <text evidence="1">The sequence shown here is derived from an EMBL/GenBank/DDBJ whole genome shotgun (WGS) entry which is preliminary data.</text>
</comment>
<proteinExistence type="predicted"/>
<dbReference type="STRING" id="1802689.A3F25_01300"/>
<sequence>MNNKQLSDREINLIDHVRTEINVVLYKDFTQSTAEKIYELLKILLDKKSDEGICPECRRKK</sequence>